<reference evidence="2 3" key="1">
    <citation type="submission" date="2016-10" db="EMBL/GenBank/DDBJ databases">
        <authorList>
            <person name="de Groot N.N."/>
        </authorList>
    </citation>
    <scope>NUCLEOTIDE SEQUENCE [LARGE SCALE GENOMIC DNA]</scope>
    <source>
        <strain evidence="2 3">CGMCC 4.2023</strain>
    </source>
</reference>
<feature type="compositionally biased region" description="Gly residues" evidence="1">
    <location>
        <begin position="62"/>
        <end position="79"/>
    </location>
</feature>
<accession>A0A1H6BYU2</accession>
<organism evidence="2 3">
    <name type="scientific">Actinacidiphila yanglinensis</name>
    <dbReference type="NCBI Taxonomy" id="310779"/>
    <lineage>
        <taxon>Bacteria</taxon>
        <taxon>Bacillati</taxon>
        <taxon>Actinomycetota</taxon>
        <taxon>Actinomycetes</taxon>
        <taxon>Kitasatosporales</taxon>
        <taxon>Streptomycetaceae</taxon>
        <taxon>Actinacidiphila</taxon>
    </lineage>
</organism>
<evidence type="ECO:0000256" key="1">
    <source>
        <dbReference type="SAM" id="MobiDB-lite"/>
    </source>
</evidence>
<keyword evidence="3" id="KW-1185">Reference proteome</keyword>
<sequence length="105" mass="10109">MLVDALTAFPAAPQEKRRAPAPRPVDGVGAERPAAVLRFTAVRGALWRGRRIVVDPPVPCGGPAGERGTGGPGAGGPGAGQVAASGAGTPPAGGALRAARTAGVG</sequence>
<proteinExistence type="predicted"/>
<evidence type="ECO:0000313" key="2">
    <source>
        <dbReference type="EMBL" id="SEG65306.1"/>
    </source>
</evidence>
<dbReference type="EMBL" id="FNVU01000007">
    <property type="protein sequence ID" value="SEG65306.1"/>
    <property type="molecule type" value="Genomic_DNA"/>
</dbReference>
<evidence type="ECO:0000313" key="3">
    <source>
        <dbReference type="Proteomes" id="UP000236754"/>
    </source>
</evidence>
<feature type="compositionally biased region" description="Low complexity" evidence="1">
    <location>
        <begin position="80"/>
        <end position="105"/>
    </location>
</feature>
<feature type="region of interest" description="Disordered" evidence="1">
    <location>
        <begin position="1"/>
        <end position="28"/>
    </location>
</feature>
<name>A0A1H6BYU2_9ACTN</name>
<feature type="region of interest" description="Disordered" evidence="1">
    <location>
        <begin position="56"/>
        <end position="105"/>
    </location>
</feature>
<gene>
    <name evidence="2" type="ORF">SAMN05216223_107328</name>
</gene>
<dbReference type="Proteomes" id="UP000236754">
    <property type="component" value="Unassembled WGS sequence"/>
</dbReference>
<dbReference type="AlphaFoldDB" id="A0A1H6BYU2"/>
<protein>
    <submittedName>
        <fullName evidence="2">Uncharacterized protein</fullName>
    </submittedName>
</protein>